<keyword evidence="2" id="KW-0812">Transmembrane</keyword>
<name>A0A3N0E7Q7_9ACTN</name>
<reference evidence="3 4" key="1">
    <citation type="submission" date="2018-11" db="EMBL/GenBank/DDBJ databases">
        <title>The genome draft of YIM 96095.</title>
        <authorList>
            <person name="Tang S.-K."/>
            <person name="Chunyu W.-X."/>
            <person name="Feng Y.-Z."/>
        </authorList>
    </citation>
    <scope>NUCLEOTIDE SEQUENCE [LARGE SCALE GENOMIC DNA]</scope>
    <source>
        <strain evidence="3 4">YIM 96095</strain>
    </source>
</reference>
<keyword evidence="4" id="KW-1185">Reference proteome</keyword>
<evidence type="ECO:0000313" key="4">
    <source>
        <dbReference type="Proteomes" id="UP000269198"/>
    </source>
</evidence>
<feature type="region of interest" description="Disordered" evidence="1">
    <location>
        <begin position="1"/>
        <end position="20"/>
    </location>
</feature>
<feature type="compositionally biased region" description="Polar residues" evidence="1">
    <location>
        <begin position="1"/>
        <end position="13"/>
    </location>
</feature>
<accession>A0A3N0E7Q7</accession>
<sequence>MACQCRTAQSTPPSGAPPEVLGVRPLARTTVPATDDVTPLAIVLSLGVAATLTTVGVLAFRHRDVVPS</sequence>
<keyword evidence="2" id="KW-1133">Transmembrane helix</keyword>
<keyword evidence="2" id="KW-0472">Membrane</keyword>
<comment type="caution">
    <text evidence="3">The sequence shown here is derived from an EMBL/GenBank/DDBJ whole genome shotgun (WGS) entry which is preliminary data.</text>
</comment>
<gene>
    <name evidence="3" type="ORF">EFW17_14750</name>
</gene>
<evidence type="ECO:0000256" key="1">
    <source>
        <dbReference type="SAM" id="MobiDB-lite"/>
    </source>
</evidence>
<evidence type="ECO:0000313" key="3">
    <source>
        <dbReference type="EMBL" id="RNL83857.1"/>
    </source>
</evidence>
<proteinExistence type="predicted"/>
<dbReference type="EMBL" id="RJMB01000014">
    <property type="protein sequence ID" value="RNL83857.1"/>
    <property type="molecule type" value="Genomic_DNA"/>
</dbReference>
<protein>
    <submittedName>
        <fullName evidence="3">Uncharacterized protein</fullName>
    </submittedName>
</protein>
<feature type="transmembrane region" description="Helical" evidence="2">
    <location>
        <begin position="40"/>
        <end position="60"/>
    </location>
</feature>
<organism evidence="3 4">
    <name type="scientific">Halostreptopolyspora alba</name>
    <dbReference type="NCBI Taxonomy" id="2487137"/>
    <lineage>
        <taxon>Bacteria</taxon>
        <taxon>Bacillati</taxon>
        <taxon>Actinomycetota</taxon>
        <taxon>Actinomycetes</taxon>
        <taxon>Streptosporangiales</taxon>
        <taxon>Nocardiopsidaceae</taxon>
        <taxon>Halostreptopolyspora</taxon>
    </lineage>
</organism>
<dbReference type="AlphaFoldDB" id="A0A3N0E7Q7"/>
<dbReference type="Proteomes" id="UP000269198">
    <property type="component" value="Unassembled WGS sequence"/>
</dbReference>
<evidence type="ECO:0000256" key="2">
    <source>
        <dbReference type="SAM" id="Phobius"/>
    </source>
</evidence>